<sequence>MKLLCLDVPQPGTSLEKYQPYMLDEVRHGWQMYKCDIIRDIYFRQDRPGVVIIVEAESVDAARKALSKFPLAEAGLIGWDVIPLGPFVNWEALFASGNA</sequence>
<dbReference type="PATRIC" id="fig|155920.8.peg.782"/>
<evidence type="ECO:0000313" key="2">
    <source>
        <dbReference type="Proteomes" id="UP000027215"/>
    </source>
</evidence>
<organism evidence="1 2">
    <name type="scientific">Xylella fastidiosa subsp. sandyi Ann-1</name>
    <dbReference type="NCBI Taxonomy" id="155920"/>
    <lineage>
        <taxon>Bacteria</taxon>
        <taxon>Pseudomonadati</taxon>
        <taxon>Pseudomonadota</taxon>
        <taxon>Gammaproteobacteria</taxon>
        <taxon>Lysobacterales</taxon>
        <taxon>Lysobacteraceae</taxon>
        <taxon>Xylella</taxon>
    </lineage>
</organism>
<gene>
    <name evidence="1" type="ORF">D934_03245</name>
</gene>
<accession>A0A060H641</accession>
<name>A0A060H641_XYLFS</name>
<evidence type="ECO:0000313" key="1">
    <source>
        <dbReference type="EMBL" id="AIC11038.1"/>
    </source>
</evidence>
<evidence type="ECO:0008006" key="3">
    <source>
        <dbReference type="Google" id="ProtNLM"/>
    </source>
</evidence>
<dbReference type="KEGG" id="xfs:D934_03245"/>
<dbReference type="HOGENOM" id="CLU_157077_1_0_6"/>
<dbReference type="RefSeq" id="WP_020852527.1">
    <property type="nucleotide sequence ID" value="NZ_CP006696.1"/>
</dbReference>
<dbReference type="Gene3D" id="3.30.70.1060">
    <property type="entry name" value="Dimeric alpha+beta barrel"/>
    <property type="match status" value="1"/>
</dbReference>
<dbReference type="AlphaFoldDB" id="A0A060H641"/>
<dbReference type="EMBL" id="CP006696">
    <property type="protein sequence ID" value="AIC11038.1"/>
    <property type="molecule type" value="Genomic_DNA"/>
</dbReference>
<proteinExistence type="predicted"/>
<protein>
    <recommendedName>
        <fullName evidence="3">Superoxide dismutase</fullName>
    </recommendedName>
</protein>
<dbReference type="Proteomes" id="UP000027215">
    <property type="component" value="Chromosome"/>
</dbReference>
<reference evidence="1 2" key="1">
    <citation type="submission" date="2013-08" db="EMBL/GenBank/DDBJ databases">
        <authorList>
            <person name="Stouthamer R."/>
            <person name="Nunney L."/>
        </authorList>
    </citation>
    <scope>NUCLEOTIDE SEQUENCE [LARGE SCALE GENOMIC DNA]</scope>
    <source>
        <strain evidence="2">ann-1</strain>
    </source>
</reference>